<feature type="transmembrane region" description="Helical" evidence="1">
    <location>
        <begin position="77"/>
        <end position="96"/>
    </location>
</feature>
<keyword evidence="3" id="KW-1185">Reference proteome</keyword>
<dbReference type="InterPro" id="IPR025962">
    <property type="entry name" value="SdpI/YhfL"/>
</dbReference>
<proteinExistence type="predicted"/>
<dbReference type="KEGG" id="fuv:JR347_09430"/>
<feature type="transmembrane region" description="Helical" evidence="1">
    <location>
        <begin position="50"/>
        <end position="70"/>
    </location>
</feature>
<dbReference type="Proteomes" id="UP000662783">
    <property type="component" value="Chromosome"/>
</dbReference>
<dbReference type="Pfam" id="PF13630">
    <property type="entry name" value="SdpI"/>
    <property type="match status" value="1"/>
</dbReference>
<keyword evidence="1" id="KW-0472">Membrane</keyword>
<evidence type="ECO:0000256" key="1">
    <source>
        <dbReference type="SAM" id="Phobius"/>
    </source>
</evidence>
<evidence type="ECO:0000313" key="2">
    <source>
        <dbReference type="EMBL" id="QSE95840.1"/>
    </source>
</evidence>
<dbReference type="EMBL" id="CP070608">
    <property type="protein sequence ID" value="QSE95840.1"/>
    <property type="molecule type" value="Genomic_DNA"/>
</dbReference>
<gene>
    <name evidence="2" type="ORF">JR347_09430</name>
</gene>
<keyword evidence="1" id="KW-0812">Transmembrane</keyword>
<keyword evidence="1" id="KW-1133">Transmembrane helix</keyword>
<organism evidence="2 3">
    <name type="scientific">Fulvivirga lutea</name>
    <dbReference type="NCBI Taxonomy" id="2810512"/>
    <lineage>
        <taxon>Bacteria</taxon>
        <taxon>Pseudomonadati</taxon>
        <taxon>Bacteroidota</taxon>
        <taxon>Cytophagia</taxon>
        <taxon>Cytophagales</taxon>
        <taxon>Fulvivirgaceae</taxon>
        <taxon>Fulvivirga</taxon>
    </lineage>
</organism>
<protein>
    <submittedName>
        <fullName evidence="2">SdpI family protein</fullName>
    </submittedName>
</protein>
<dbReference type="RefSeq" id="WP_205720353.1">
    <property type="nucleotide sequence ID" value="NZ_CP070608.1"/>
</dbReference>
<accession>A0A974WGU8</accession>
<reference evidence="2" key="1">
    <citation type="submission" date="2021-02" db="EMBL/GenBank/DDBJ databases">
        <title>Fulvivirga sp. S481 isolated from sea water.</title>
        <authorList>
            <person name="Bae S.S."/>
            <person name="Baek K."/>
        </authorList>
    </citation>
    <scope>NUCLEOTIDE SEQUENCE</scope>
    <source>
        <strain evidence="2">S481</strain>
    </source>
</reference>
<sequence>MIHLVFGPLMTVMGLLFLNFPPKSNNAFYGYRTPMSRKSQETWDFANQLSAKMIVGIGIITSLFQILLIYSLPTESAINFSVITLIVLLIAHIPYVEHRLRNEFDNNGNPIN</sequence>
<evidence type="ECO:0000313" key="3">
    <source>
        <dbReference type="Proteomes" id="UP000662783"/>
    </source>
</evidence>
<dbReference type="AlphaFoldDB" id="A0A974WGU8"/>
<name>A0A974WGU8_9BACT</name>